<evidence type="ECO:0000313" key="2">
    <source>
        <dbReference type="EMBL" id="GGK88989.1"/>
    </source>
</evidence>
<dbReference type="AlphaFoldDB" id="A0A8H9G5S2"/>
<comment type="caution">
    <text evidence="2">The sequence shown here is derived from an EMBL/GenBank/DDBJ whole genome shotgun (WGS) entry which is preliminary data.</text>
</comment>
<dbReference type="InterPro" id="IPR050644">
    <property type="entry name" value="PG_Glycine_Bridge_Synth"/>
</dbReference>
<proteinExistence type="predicted"/>
<reference evidence="2" key="1">
    <citation type="journal article" date="2014" name="Int. J. Syst. Evol. Microbiol.">
        <title>Complete genome sequence of Corynebacterium casei LMG S-19264T (=DSM 44701T), isolated from a smear-ripened cheese.</title>
        <authorList>
            <consortium name="US DOE Joint Genome Institute (JGI-PGF)"/>
            <person name="Walter F."/>
            <person name="Albersmeier A."/>
            <person name="Kalinowski J."/>
            <person name="Ruckert C."/>
        </authorList>
    </citation>
    <scope>NUCLEOTIDE SEQUENCE</scope>
    <source>
        <strain evidence="2">JCM 1480</strain>
    </source>
</reference>
<keyword evidence="5" id="KW-1185">Reference proteome</keyword>
<dbReference type="Gene3D" id="3.40.630.30">
    <property type="match status" value="1"/>
</dbReference>
<dbReference type="SUPFAM" id="SSF55729">
    <property type="entry name" value="Acyl-CoA N-acyltransferases (Nat)"/>
    <property type="match status" value="2"/>
</dbReference>
<name>A0A8H9G5S2_9MICO</name>
<evidence type="ECO:0000313" key="4">
    <source>
        <dbReference type="Proteomes" id="UP000648535"/>
    </source>
</evidence>
<evidence type="ECO:0000313" key="5">
    <source>
        <dbReference type="Proteomes" id="UP000746584"/>
    </source>
</evidence>
<dbReference type="EMBL" id="JAFBCG010000001">
    <property type="protein sequence ID" value="MBM7801635.1"/>
    <property type="molecule type" value="Genomic_DNA"/>
</dbReference>
<dbReference type="PANTHER" id="PTHR36174:SF1">
    <property type="entry name" value="LIPID II:GLYCINE GLYCYLTRANSFERASE"/>
    <property type="match status" value="1"/>
</dbReference>
<reference evidence="3 5" key="3">
    <citation type="submission" date="2021-01" db="EMBL/GenBank/DDBJ databases">
        <title>Sequencing the genomes of 1000 actinobacteria strains.</title>
        <authorList>
            <person name="Klenk H.-P."/>
        </authorList>
    </citation>
    <scope>NUCLEOTIDE SEQUENCE [LARGE SCALE GENOMIC DNA]</scope>
    <source>
        <strain evidence="3 5">DSM 20542</strain>
    </source>
</reference>
<dbReference type="RefSeq" id="WP_175329231.1">
    <property type="nucleotide sequence ID" value="NZ_BMOI01000001.1"/>
</dbReference>
<evidence type="ECO:0000313" key="3">
    <source>
        <dbReference type="EMBL" id="MBM7801635.1"/>
    </source>
</evidence>
<sequence>MGGTIRFRRARGADEWDALVAAHPGATGFHDWGWLTLQAELFDWRFEPLVVLIDGAAVGVFPVLLHHGALRRPVQAPFPFVGPLVPEHLLAATLRAFRRWQLRHGVLVARYDLGPDAAVAPASATTRAGVLGAPDRTYVVDLVDATIERLEQGMKRGARQALHVAERKGVRIRPSEPGELTEFLPLVLSESYSSRGVPSPYPDDIGARIERWAAESGDVHTATALVDGVVAGVIVALTRHPVVTGWAGGTLRAFRSVNPSTPLYFDVIRHALEHGHTAVDLVGWVDEGISRFKMSLGATERPFTTVVSSPLPPAVRTGALALRQRVSRRH</sequence>
<dbReference type="EMBL" id="BMOI01000001">
    <property type="protein sequence ID" value="GGK88989.1"/>
    <property type="molecule type" value="Genomic_DNA"/>
</dbReference>
<dbReference type="Proteomes" id="UP000746584">
    <property type="component" value="Unassembled WGS sequence"/>
</dbReference>
<organism evidence="2 4">
    <name type="scientific">Curtobacterium luteum</name>
    <dbReference type="NCBI Taxonomy" id="33881"/>
    <lineage>
        <taxon>Bacteria</taxon>
        <taxon>Bacillati</taxon>
        <taxon>Actinomycetota</taxon>
        <taxon>Actinomycetes</taxon>
        <taxon>Micrococcales</taxon>
        <taxon>Microbacteriaceae</taxon>
        <taxon>Curtobacterium</taxon>
    </lineage>
</organism>
<dbReference type="InterPro" id="IPR038740">
    <property type="entry name" value="BioF2-like_GNAT_dom"/>
</dbReference>
<gene>
    <name evidence="2" type="ORF">GCM10009769_03690</name>
    <name evidence="3" type="ORF">JOE58_000886</name>
</gene>
<protein>
    <recommendedName>
        <fullName evidence="1">BioF2-like acetyltransferase domain-containing protein</fullName>
    </recommendedName>
</protein>
<dbReference type="Pfam" id="PF13480">
    <property type="entry name" value="Acetyltransf_6"/>
    <property type="match status" value="1"/>
</dbReference>
<accession>A0A8H9G5S2</accession>
<evidence type="ECO:0000259" key="1">
    <source>
        <dbReference type="Pfam" id="PF13480"/>
    </source>
</evidence>
<dbReference type="Proteomes" id="UP000648535">
    <property type="component" value="Unassembled WGS sequence"/>
</dbReference>
<feature type="domain" description="BioF2-like acetyltransferase" evidence="1">
    <location>
        <begin position="156"/>
        <end position="293"/>
    </location>
</feature>
<dbReference type="InterPro" id="IPR016181">
    <property type="entry name" value="Acyl_CoA_acyltransferase"/>
</dbReference>
<dbReference type="PANTHER" id="PTHR36174">
    <property type="entry name" value="LIPID II:GLYCINE GLYCYLTRANSFERASE"/>
    <property type="match status" value="1"/>
</dbReference>
<reference evidence="2" key="2">
    <citation type="submission" date="2020-09" db="EMBL/GenBank/DDBJ databases">
        <authorList>
            <person name="Sun Q."/>
            <person name="Ohkuma M."/>
        </authorList>
    </citation>
    <scope>NUCLEOTIDE SEQUENCE</scope>
    <source>
        <strain evidence="2">JCM 1480</strain>
    </source>
</reference>